<evidence type="ECO:0008006" key="3">
    <source>
        <dbReference type="Google" id="ProtNLM"/>
    </source>
</evidence>
<gene>
    <name evidence="1" type="ORF">FGK64_08495</name>
</gene>
<protein>
    <recommendedName>
        <fullName evidence="3">ABC-type phosphate/phosphonate transport system, substrate-binding protein</fullName>
    </recommendedName>
</protein>
<sequence>MLGMYDMPAIQPVNDRYWQAIRDHLGHGPARLTRDMDYFEMWESPDLVLGQTCGLPYRSRLHDRVQKIATPDYALDGCPAGHYRSLIVIRAGETPDIAAQNGRRFAYNETASQSGWAGPTTFLAASGVTPGQYLGTGGHLKSAHAIARNEADFAGIDALTWALIRDHDPVADGLQVIAATPSTPGLPYICAPGQDAAALRAAISAAMADIGAADRRALHLNGLTDIPLEDYLNVATPTVQPV</sequence>
<proteinExistence type="predicted"/>
<dbReference type="PANTHER" id="PTHR35841:SF1">
    <property type="entry name" value="PHOSPHONATES-BINDING PERIPLASMIC PROTEIN"/>
    <property type="match status" value="1"/>
</dbReference>
<organism evidence="1 2">
    <name type="scientific">Arenibacterium halophilum</name>
    <dbReference type="NCBI Taxonomy" id="2583821"/>
    <lineage>
        <taxon>Bacteria</taxon>
        <taxon>Pseudomonadati</taxon>
        <taxon>Pseudomonadota</taxon>
        <taxon>Alphaproteobacteria</taxon>
        <taxon>Rhodobacterales</taxon>
        <taxon>Paracoccaceae</taxon>
        <taxon>Arenibacterium</taxon>
    </lineage>
</organism>
<evidence type="ECO:0000313" key="1">
    <source>
        <dbReference type="EMBL" id="TMV13708.1"/>
    </source>
</evidence>
<dbReference type="Gene3D" id="3.40.190.10">
    <property type="entry name" value="Periplasmic binding protein-like II"/>
    <property type="match status" value="1"/>
</dbReference>
<dbReference type="Proteomes" id="UP001191082">
    <property type="component" value="Unassembled WGS sequence"/>
</dbReference>
<dbReference type="SUPFAM" id="SSF53850">
    <property type="entry name" value="Periplasmic binding protein-like II"/>
    <property type="match status" value="1"/>
</dbReference>
<accession>A0ABY2XBF8</accession>
<dbReference type="Pfam" id="PF12974">
    <property type="entry name" value="Phosphonate-bd"/>
    <property type="match status" value="1"/>
</dbReference>
<dbReference type="EMBL" id="VCPC01000002">
    <property type="protein sequence ID" value="TMV13708.1"/>
    <property type="molecule type" value="Genomic_DNA"/>
</dbReference>
<comment type="caution">
    <text evidence="1">The sequence shown here is derived from an EMBL/GenBank/DDBJ whole genome shotgun (WGS) entry which is preliminary data.</text>
</comment>
<name>A0ABY2XBF8_9RHOB</name>
<evidence type="ECO:0000313" key="2">
    <source>
        <dbReference type="Proteomes" id="UP001191082"/>
    </source>
</evidence>
<dbReference type="PANTHER" id="PTHR35841">
    <property type="entry name" value="PHOSPHONATES-BINDING PERIPLASMIC PROTEIN"/>
    <property type="match status" value="1"/>
</dbReference>
<reference evidence="1 2" key="1">
    <citation type="submission" date="2019-05" db="EMBL/GenBank/DDBJ databases">
        <title>Marivita sp. nov. isolated from sea sediment.</title>
        <authorList>
            <person name="Kim W."/>
        </authorList>
    </citation>
    <scope>NUCLEOTIDE SEQUENCE [LARGE SCALE GENOMIC DNA]</scope>
    <source>
        <strain evidence="1 2">CAU 1492</strain>
    </source>
</reference>
<keyword evidence="2" id="KW-1185">Reference proteome</keyword>